<dbReference type="OrthoDB" id="10249267at2759"/>
<comment type="caution">
    <text evidence="1">The sequence shown here is derived from an EMBL/GenBank/DDBJ whole genome shotgun (WGS) entry which is preliminary data.</text>
</comment>
<evidence type="ECO:0000313" key="2">
    <source>
        <dbReference type="Proteomes" id="UP000315496"/>
    </source>
</evidence>
<dbReference type="EMBL" id="VDLU01000002">
    <property type="protein sequence ID" value="TNJ28794.1"/>
    <property type="molecule type" value="Genomic_DNA"/>
</dbReference>
<proteinExistence type="predicted"/>
<dbReference type="AlphaFoldDB" id="A0A4Z1SSD4"/>
<name>A0A4Z1SSD4_GIAMU</name>
<protein>
    <submittedName>
        <fullName evidence="1">Uncharacterized protein</fullName>
    </submittedName>
</protein>
<evidence type="ECO:0000313" key="1">
    <source>
        <dbReference type="EMBL" id="TNJ28794.1"/>
    </source>
</evidence>
<sequence length="297" mass="32336">MELPDFQVELTQQHDGVDQEGGFAYNADIQAPASSLLAASLESLSFQLARQKQSSHDQAPDFDSLASRLAELASCAASDTVDLGMYKDVIQGDATPEVKLNAFHLASMKSYSNALRIHRTTMATIRERLLKGMKPGFWERFFSSLTLPVKLTDTDKRHLEKIKDVTVEPVEANYEALNAHLLKPETATTPVSQKLLPGFRITFLCLDDSILSSTFRQLLDGTVSSLIERNVAGADALAMVNSLGTTYHGLFGLFVPPTEADLNPTSGNVAAHQIALTRAKKIIELAHVVKAGLLSLV</sequence>
<dbReference type="VEuPathDB" id="GiardiaDB:GMRT_15615"/>
<keyword evidence="2" id="KW-1185">Reference proteome</keyword>
<gene>
    <name evidence="1" type="ORF">GMRT_15615</name>
</gene>
<dbReference type="Proteomes" id="UP000315496">
    <property type="component" value="Chromosome 2"/>
</dbReference>
<accession>A0A4Z1SSD4</accession>
<reference evidence="1 2" key="1">
    <citation type="submission" date="2019-05" db="EMBL/GenBank/DDBJ databases">
        <title>The compact genome of Giardia muris reveals important steps in the evolution of intestinal protozoan parasites.</title>
        <authorList>
            <person name="Xu F."/>
            <person name="Jimenez-Gonzalez A."/>
            <person name="Einarsson E."/>
            <person name="Astvaldsson A."/>
            <person name="Peirasmaki D."/>
            <person name="Eckmann L."/>
            <person name="Andersson J.O."/>
            <person name="Svard S.G."/>
            <person name="Jerlstrom-Hultqvist J."/>
        </authorList>
    </citation>
    <scope>NUCLEOTIDE SEQUENCE [LARGE SCALE GENOMIC DNA]</scope>
    <source>
        <strain evidence="1 2">Roberts-Thomson</strain>
    </source>
</reference>
<organism evidence="1 2">
    <name type="scientific">Giardia muris</name>
    <dbReference type="NCBI Taxonomy" id="5742"/>
    <lineage>
        <taxon>Eukaryota</taxon>
        <taxon>Metamonada</taxon>
        <taxon>Diplomonadida</taxon>
        <taxon>Hexamitidae</taxon>
        <taxon>Giardiinae</taxon>
        <taxon>Giardia</taxon>
    </lineage>
</organism>